<evidence type="ECO:0000313" key="1">
    <source>
        <dbReference type="EMBL" id="KRT56547.1"/>
    </source>
</evidence>
<name>A0A0T5Z153_9GAMM</name>
<dbReference type="Proteomes" id="UP000051634">
    <property type="component" value="Unassembled WGS sequence"/>
</dbReference>
<gene>
    <name evidence="1" type="ORF">Ga0074115_1543</name>
</gene>
<dbReference type="AlphaFoldDB" id="A0A0T5Z153"/>
<dbReference type="EMBL" id="LDXT01000043">
    <property type="protein sequence ID" value="KRT56547.1"/>
    <property type="molecule type" value="Genomic_DNA"/>
</dbReference>
<proteinExistence type="predicted"/>
<evidence type="ECO:0000313" key="2">
    <source>
        <dbReference type="Proteomes" id="UP000051634"/>
    </source>
</evidence>
<dbReference type="InterPro" id="IPR007523">
    <property type="entry name" value="NDUFAF3/AAMDC"/>
</dbReference>
<dbReference type="InterPro" id="IPR036748">
    <property type="entry name" value="MTH938-like_sf"/>
</dbReference>
<sequence length="141" mass="15632">MALPEPLQPLRKIGYGRPMKFTQDISSGQNVIRAYSEERISINGIAFEESLIITPATIIEQWRPQRFEDLCEDDFAAAVALEPQLVILGTGDRHAFPHPSLLRLLVERGIGLESMSTAAACRTYNILVSEGRQVAAALIIR</sequence>
<comment type="caution">
    <text evidence="1">The sequence shown here is derived from an EMBL/GenBank/DDBJ whole genome shotgun (WGS) entry which is preliminary data.</text>
</comment>
<dbReference type="PANTHER" id="PTHR21192:SF2">
    <property type="entry name" value="NADH DEHYDROGENASE [UBIQUINONE] 1 ALPHA SUBCOMPLEX ASSEMBLY FACTOR 3"/>
    <property type="match status" value="1"/>
</dbReference>
<dbReference type="Pfam" id="PF04430">
    <property type="entry name" value="DUF498"/>
    <property type="match status" value="1"/>
</dbReference>
<reference evidence="1 2" key="1">
    <citation type="submission" date="2015-11" db="EMBL/GenBank/DDBJ databases">
        <title>The genome of Candidatus Endoriftia persephone in Ridgeia piscesae and population structure of the North Eastern Pacific vestimentiferan symbionts.</title>
        <authorList>
            <person name="Perez M."/>
            <person name="Juniper K.S."/>
        </authorList>
    </citation>
    <scope>NUCLEOTIDE SEQUENCE [LARGE SCALE GENOMIC DNA]</scope>
    <source>
        <strain evidence="1">Ind11</strain>
    </source>
</reference>
<accession>A0A0T5Z153</accession>
<dbReference type="CDD" id="cd05560">
    <property type="entry name" value="Xcc1710_like"/>
    <property type="match status" value="1"/>
</dbReference>
<organism evidence="1 2">
    <name type="scientific">endosymbiont of Ridgeia piscesae</name>
    <dbReference type="NCBI Taxonomy" id="54398"/>
    <lineage>
        <taxon>Bacteria</taxon>
        <taxon>Pseudomonadati</taxon>
        <taxon>Pseudomonadota</taxon>
        <taxon>Gammaproteobacteria</taxon>
        <taxon>sulfur-oxidizing symbionts</taxon>
    </lineage>
</organism>
<dbReference type="Gene3D" id="3.40.1230.10">
    <property type="entry name" value="MTH938-like"/>
    <property type="match status" value="1"/>
</dbReference>
<dbReference type="PANTHER" id="PTHR21192">
    <property type="entry name" value="NUCLEAR PROTEIN E3-3"/>
    <property type="match status" value="1"/>
</dbReference>
<dbReference type="SUPFAM" id="SSF64076">
    <property type="entry name" value="MTH938-like"/>
    <property type="match status" value="1"/>
</dbReference>
<protein>
    <submittedName>
        <fullName evidence="1">Uncharacterized protein</fullName>
    </submittedName>
</protein>
<keyword evidence="2" id="KW-1185">Reference proteome</keyword>